<protein>
    <submittedName>
        <fullName evidence="1">Uncharacterized protein</fullName>
    </submittedName>
</protein>
<proteinExistence type="predicted"/>
<name>A0A151R1Z6_CAJCA</name>
<accession>A0A151R1Z6</accession>
<evidence type="ECO:0000313" key="2">
    <source>
        <dbReference type="Proteomes" id="UP000075243"/>
    </source>
</evidence>
<organism evidence="1 2">
    <name type="scientific">Cajanus cajan</name>
    <name type="common">Pigeon pea</name>
    <name type="synonym">Cajanus indicus</name>
    <dbReference type="NCBI Taxonomy" id="3821"/>
    <lineage>
        <taxon>Eukaryota</taxon>
        <taxon>Viridiplantae</taxon>
        <taxon>Streptophyta</taxon>
        <taxon>Embryophyta</taxon>
        <taxon>Tracheophyta</taxon>
        <taxon>Spermatophyta</taxon>
        <taxon>Magnoliopsida</taxon>
        <taxon>eudicotyledons</taxon>
        <taxon>Gunneridae</taxon>
        <taxon>Pentapetalae</taxon>
        <taxon>rosids</taxon>
        <taxon>fabids</taxon>
        <taxon>Fabales</taxon>
        <taxon>Fabaceae</taxon>
        <taxon>Papilionoideae</taxon>
        <taxon>50 kb inversion clade</taxon>
        <taxon>NPAAA clade</taxon>
        <taxon>indigoferoid/millettioid clade</taxon>
        <taxon>Phaseoleae</taxon>
        <taxon>Cajanus</taxon>
    </lineage>
</organism>
<gene>
    <name evidence="1" type="ORF">KK1_042319</name>
</gene>
<dbReference type="Gramene" id="C.cajan_45012.t">
    <property type="protein sequence ID" value="C.cajan_45012.t.cds1"/>
    <property type="gene ID" value="C.cajan_45012"/>
</dbReference>
<keyword evidence="2" id="KW-1185">Reference proteome</keyword>
<dbReference type="AlphaFoldDB" id="A0A151R1Z6"/>
<dbReference type="EMBL" id="KQ484199">
    <property type="protein sequence ID" value="KYP36556.1"/>
    <property type="molecule type" value="Genomic_DNA"/>
</dbReference>
<dbReference type="Proteomes" id="UP000075243">
    <property type="component" value="Unassembled WGS sequence"/>
</dbReference>
<evidence type="ECO:0000313" key="1">
    <source>
        <dbReference type="EMBL" id="KYP36556.1"/>
    </source>
</evidence>
<reference evidence="1" key="1">
    <citation type="journal article" date="2012" name="Nat. Biotechnol.">
        <title>Draft genome sequence of pigeonpea (Cajanus cajan), an orphan legume crop of resource-poor farmers.</title>
        <authorList>
            <person name="Varshney R.K."/>
            <person name="Chen W."/>
            <person name="Li Y."/>
            <person name="Bharti A.K."/>
            <person name="Saxena R.K."/>
            <person name="Schlueter J.A."/>
            <person name="Donoghue M.T."/>
            <person name="Azam S."/>
            <person name="Fan G."/>
            <person name="Whaley A.M."/>
            <person name="Farmer A.D."/>
            <person name="Sheridan J."/>
            <person name="Iwata A."/>
            <person name="Tuteja R."/>
            <person name="Penmetsa R.V."/>
            <person name="Wu W."/>
            <person name="Upadhyaya H.D."/>
            <person name="Yang S.P."/>
            <person name="Shah T."/>
            <person name="Saxena K.B."/>
            <person name="Michael T."/>
            <person name="McCombie W.R."/>
            <person name="Yang B."/>
            <person name="Zhang G."/>
            <person name="Yang H."/>
            <person name="Wang J."/>
            <person name="Spillane C."/>
            <person name="Cook D.R."/>
            <person name="May G.D."/>
            <person name="Xu X."/>
            <person name="Jackson S.A."/>
        </authorList>
    </citation>
    <scope>NUCLEOTIDE SEQUENCE [LARGE SCALE GENOMIC DNA]</scope>
</reference>
<feature type="non-terminal residue" evidence="1">
    <location>
        <position position="1"/>
    </location>
</feature>
<sequence>QKSRCEWFTFRDRNNRFYHLTTIKHHKHNKIKLLEAKNGDVIMDEELFCDMPCTYFVNLYRGEGG</sequence>